<evidence type="ECO:0000256" key="3">
    <source>
        <dbReference type="ARBA" id="ARBA00022980"/>
    </source>
</evidence>
<sequence>MATESFEFLAELREDTGKKATRRMRRFDDKVLGTVYGAGKAPQSIALSQKDVLKAFENEATFSSILTLKIGDKKQKVILKDMQRHHTKPKILHIDFQRIKASKKLTMHIPLHFIHEEECPGVEAGGIISHVQTDVDIRCLPADLPEYIEVDISKLGLDESFHLSDLKLPSGVELATAIEEENDLPIVSVHLPRVSKADIEDEAAEASLAAAKAVEEPPLA</sequence>
<dbReference type="GO" id="GO:0005840">
    <property type="term" value="C:ribosome"/>
    <property type="evidence" value="ECO:0007669"/>
    <property type="project" value="UniProtKB-KW"/>
</dbReference>
<dbReference type="InterPro" id="IPR020057">
    <property type="entry name" value="Ribosomal_bL25_b-dom"/>
</dbReference>
<dbReference type="NCBIfam" id="TIGR00731">
    <property type="entry name" value="bL25_bact_ctc"/>
    <property type="match status" value="1"/>
</dbReference>
<dbReference type="InterPro" id="IPR001021">
    <property type="entry name" value="Ribosomal_bL25_long"/>
</dbReference>
<organism evidence="8 9">
    <name type="scientific">Candidatus Coxiella mudrowiae</name>
    <dbReference type="NCBI Taxonomy" id="2054173"/>
    <lineage>
        <taxon>Bacteria</taxon>
        <taxon>Pseudomonadati</taxon>
        <taxon>Pseudomonadota</taxon>
        <taxon>Gammaproteobacteria</taxon>
        <taxon>Legionellales</taxon>
        <taxon>Coxiellaceae</taxon>
        <taxon>Coxiella</taxon>
    </lineage>
</organism>
<keyword evidence="9" id="KW-1185">Reference proteome</keyword>
<dbReference type="Gene3D" id="2.40.240.10">
    <property type="entry name" value="Ribosomal Protein L25, Chain P"/>
    <property type="match status" value="1"/>
</dbReference>
<dbReference type="InterPro" id="IPR020056">
    <property type="entry name" value="Rbsml_bL25/Gln-tRNA_synth_N"/>
</dbReference>
<keyword evidence="3 5" id="KW-0689">Ribosomal protein</keyword>
<reference evidence="8 9" key="1">
    <citation type="journal article" date="2015" name="Genome Biol. Evol.">
        <title>Distinctive Genome Reduction Rates Revealed by Genomic Analyses of Two Coxiella-Like Endosymbionts in Ticks.</title>
        <authorList>
            <person name="Gottlieb Y."/>
            <person name="Lalzar I."/>
            <person name="Klasson L."/>
        </authorList>
    </citation>
    <scope>NUCLEOTIDE SEQUENCE [LARGE SCALE GENOMIC DNA]</scope>
    <source>
        <strain evidence="8 9">CRt</strain>
    </source>
</reference>
<dbReference type="InterPro" id="IPR020930">
    <property type="entry name" value="Ribosomal_uL5_bac-type"/>
</dbReference>
<feature type="domain" description="Large ribosomal subunit protein bL25 beta" evidence="7">
    <location>
        <begin position="104"/>
        <end position="193"/>
    </location>
</feature>
<dbReference type="NCBIfam" id="NF004612">
    <property type="entry name" value="PRK05943.1"/>
    <property type="match status" value="1"/>
</dbReference>
<dbReference type="Proteomes" id="UP000063965">
    <property type="component" value="Chromosome"/>
</dbReference>
<dbReference type="InterPro" id="IPR029751">
    <property type="entry name" value="Ribosomal_L25_dom"/>
</dbReference>
<evidence type="ECO:0000256" key="5">
    <source>
        <dbReference type="HAMAP-Rule" id="MF_01334"/>
    </source>
</evidence>
<feature type="domain" description="Large ribosomal subunit protein bL25 L25" evidence="6">
    <location>
        <begin position="10"/>
        <end position="96"/>
    </location>
</feature>
<dbReference type="EMBL" id="CP011126">
    <property type="protein sequence ID" value="AKQ33186.1"/>
    <property type="molecule type" value="Genomic_DNA"/>
</dbReference>
<dbReference type="NCBIfam" id="NF004130">
    <property type="entry name" value="PRK05618.1-5"/>
    <property type="match status" value="1"/>
</dbReference>
<keyword evidence="1 5" id="KW-0699">rRNA-binding</keyword>
<gene>
    <name evidence="5 8" type="primary">rplY</name>
    <name evidence="5" type="synonym">ctc</name>
    <name evidence="8" type="ORF">CleRT_01170</name>
</gene>
<keyword evidence="4 5" id="KW-0687">Ribonucleoprotein</keyword>
<name>A0ABM5UTC9_9COXI</name>
<comment type="subunit">
    <text evidence="5">Part of the 50S ribosomal subunit; part of the 5S rRNA/L5/L18/L25 subcomplex. Contacts the 5S rRNA. Binds to the 5S rRNA independently of L5 and L18.</text>
</comment>
<dbReference type="SUPFAM" id="SSF50715">
    <property type="entry name" value="Ribosomal protein L25-like"/>
    <property type="match status" value="1"/>
</dbReference>
<proteinExistence type="inferred from homology"/>
<accession>A0ABM5UTC9</accession>
<dbReference type="NCBIfam" id="NF004128">
    <property type="entry name" value="PRK05618.1-2"/>
    <property type="match status" value="1"/>
</dbReference>
<dbReference type="CDD" id="cd00495">
    <property type="entry name" value="Ribosomal_L25_TL5_CTC"/>
    <property type="match status" value="1"/>
</dbReference>
<dbReference type="InterPro" id="IPR011035">
    <property type="entry name" value="Ribosomal_bL25/Gln-tRNA_synth"/>
</dbReference>
<dbReference type="PANTHER" id="PTHR33284:SF1">
    <property type="entry name" value="RIBOSOMAL PROTEIN L25_GLN-TRNA SYNTHETASE, ANTI-CODON-BINDING DOMAIN-CONTAINING PROTEIN"/>
    <property type="match status" value="1"/>
</dbReference>
<dbReference type="PANTHER" id="PTHR33284">
    <property type="entry name" value="RIBOSOMAL PROTEIN L25/GLN-TRNA SYNTHETASE, ANTI-CODON-BINDING DOMAIN-CONTAINING PROTEIN"/>
    <property type="match status" value="1"/>
</dbReference>
<evidence type="ECO:0000256" key="2">
    <source>
        <dbReference type="ARBA" id="ARBA00022884"/>
    </source>
</evidence>
<dbReference type="InterPro" id="IPR037121">
    <property type="entry name" value="Ribosomal_bL25_C"/>
</dbReference>
<dbReference type="Pfam" id="PF14693">
    <property type="entry name" value="Ribosomal_TL5_C"/>
    <property type="match status" value="1"/>
</dbReference>
<dbReference type="Gene3D" id="2.170.120.20">
    <property type="entry name" value="Ribosomal protein L25, beta domain"/>
    <property type="match status" value="1"/>
</dbReference>
<evidence type="ECO:0000256" key="1">
    <source>
        <dbReference type="ARBA" id="ARBA00022730"/>
    </source>
</evidence>
<evidence type="ECO:0000259" key="7">
    <source>
        <dbReference type="Pfam" id="PF14693"/>
    </source>
</evidence>
<evidence type="ECO:0000256" key="4">
    <source>
        <dbReference type="ARBA" id="ARBA00023274"/>
    </source>
</evidence>
<evidence type="ECO:0000259" key="6">
    <source>
        <dbReference type="Pfam" id="PF01386"/>
    </source>
</evidence>
<protein>
    <recommendedName>
        <fullName evidence="5">Large ribosomal subunit protein bL25</fullName>
    </recommendedName>
    <alternativeName>
        <fullName evidence="5">General stress protein CTC</fullName>
    </alternativeName>
</protein>
<comment type="function">
    <text evidence="5">This is one of the proteins that binds to the 5S RNA in the ribosome where it forms part of the central protuberance.</text>
</comment>
<comment type="similarity">
    <text evidence="5">Belongs to the bacterial ribosomal protein bL25 family. CTC subfamily.</text>
</comment>
<evidence type="ECO:0000313" key="9">
    <source>
        <dbReference type="Proteomes" id="UP000063965"/>
    </source>
</evidence>
<dbReference type="RefSeq" id="WP_048875744.1">
    <property type="nucleotide sequence ID" value="NZ_CP011126.1"/>
</dbReference>
<dbReference type="Pfam" id="PF01386">
    <property type="entry name" value="Ribosomal_L25p"/>
    <property type="match status" value="1"/>
</dbReference>
<keyword evidence="2 5" id="KW-0694">RNA-binding</keyword>
<dbReference type="HAMAP" id="MF_01334">
    <property type="entry name" value="Ribosomal_bL25_CTC"/>
    <property type="match status" value="1"/>
</dbReference>
<evidence type="ECO:0000313" key="8">
    <source>
        <dbReference type="EMBL" id="AKQ33186.1"/>
    </source>
</evidence>